<reference evidence="1" key="1">
    <citation type="journal article" date="2023" name="Insect Mol. Biol.">
        <title>Genome sequencing provides insights into the evolution of gene families encoding plant cell wall-degrading enzymes in longhorned beetles.</title>
        <authorList>
            <person name="Shin N.R."/>
            <person name="Okamura Y."/>
            <person name="Kirsch R."/>
            <person name="Pauchet Y."/>
        </authorList>
    </citation>
    <scope>NUCLEOTIDE SEQUENCE</scope>
    <source>
        <strain evidence="1">AMC_N1</strain>
    </source>
</reference>
<dbReference type="Proteomes" id="UP001162162">
    <property type="component" value="Unassembled WGS sequence"/>
</dbReference>
<dbReference type="EMBL" id="JAPWTK010000001">
    <property type="protein sequence ID" value="KAJ8963426.1"/>
    <property type="molecule type" value="Genomic_DNA"/>
</dbReference>
<dbReference type="AlphaFoldDB" id="A0AAV8ZI59"/>
<sequence length="227" mass="26542">MASQVTYMRIGMHNFKYISTVQSSFLTLVALKRKKQQKKKRRWSKESAKMRNRFTHEHLLNFLRDSEPEDYRTFLRMDQESFDYLLELVRPDIEKKDTNIREAISASQRLSITLRYLASGIDLEDLKFTCAIAPQTLEFIIMETCSAITKTLKENIQIKSRNASFFAPPTAMTFFRTARYISLHKTDSKNSKPEPFRMFAQATGRCSDDNLLSLLPNDDDVQTRPEF</sequence>
<evidence type="ECO:0000313" key="2">
    <source>
        <dbReference type="Proteomes" id="UP001162162"/>
    </source>
</evidence>
<keyword evidence="2" id="KW-1185">Reference proteome</keyword>
<name>A0AAV8ZI59_9CUCU</name>
<accession>A0AAV8ZI59</accession>
<comment type="caution">
    <text evidence="1">The sequence shown here is derived from an EMBL/GenBank/DDBJ whole genome shotgun (WGS) entry which is preliminary data.</text>
</comment>
<protein>
    <submittedName>
        <fullName evidence="1">Uncharacterized protein</fullName>
    </submittedName>
</protein>
<gene>
    <name evidence="1" type="ORF">NQ318_018906</name>
</gene>
<evidence type="ECO:0000313" key="1">
    <source>
        <dbReference type="EMBL" id="KAJ8963426.1"/>
    </source>
</evidence>
<organism evidence="1 2">
    <name type="scientific">Aromia moschata</name>
    <dbReference type="NCBI Taxonomy" id="1265417"/>
    <lineage>
        <taxon>Eukaryota</taxon>
        <taxon>Metazoa</taxon>
        <taxon>Ecdysozoa</taxon>
        <taxon>Arthropoda</taxon>
        <taxon>Hexapoda</taxon>
        <taxon>Insecta</taxon>
        <taxon>Pterygota</taxon>
        <taxon>Neoptera</taxon>
        <taxon>Endopterygota</taxon>
        <taxon>Coleoptera</taxon>
        <taxon>Polyphaga</taxon>
        <taxon>Cucujiformia</taxon>
        <taxon>Chrysomeloidea</taxon>
        <taxon>Cerambycidae</taxon>
        <taxon>Cerambycinae</taxon>
        <taxon>Callichromatini</taxon>
        <taxon>Aromia</taxon>
    </lineage>
</organism>
<proteinExistence type="predicted"/>